<evidence type="ECO:0000313" key="4">
    <source>
        <dbReference type="EMBL" id="TCP28497.1"/>
    </source>
</evidence>
<dbReference type="CDD" id="cd09988">
    <property type="entry name" value="Formimidoylglutamase"/>
    <property type="match status" value="1"/>
</dbReference>
<comment type="caution">
    <text evidence="4">The sequence shown here is derived from an EMBL/GenBank/DDBJ whole genome shotgun (WGS) entry which is preliminary data.</text>
</comment>
<gene>
    <name evidence="4" type="ORF">EV195_101675</name>
</gene>
<organism evidence="4 5">
    <name type="scientific">Tenacibaculum skagerrakense</name>
    <dbReference type="NCBI Taxonomy" id="186571"/>
    <lineage>
        <taxon>Bacteria</taxon>
        <taxon>Pseudomonadati</taxon>
        <taxon>Bacteroidota</taxon>
        <taxon>Flavobacteriia</taxon>
        <taxon>Flavobacteriales</taxon>
        <taxon>Flavobacteriaceae</taxon>
        <taxon>Tenacibaculum</taxon>
    </lineage>
</organism>
<dbReference type="OrthoDB" id="931936at2"/>
<keyword evidence="1" id="KW-0479">Metal-binding</keyword>
<comment type="similarity">
    <text evidence="3">Belongs to the arginase family.</text>
</comment>
<dbReference type="PROSITE" id="PS51409">
    <property type="entry name" value="ARGINASE_2"/>
    <property type="match status" value="1"/>
</dbReference>
<dbReference type="RefSeq" id="WP_132792855.1">
    <property type="nucleotide sequence ID" value="NZ_SLXM01000001.1"/>
</dbReference>
<protein>
    <submittedName>
        <fullName evidence="4">Arginase family enzyme</fullName>
    </submittedName>
</protein>
<evidence type="ECO:0000256" key="2">
    <source>
        <dbReference type="ARBA" id="ARBA00022801"/>
    </source>
</evidence>
<dbReference type="SUPFAM" id="SSF52768">
    <property type="entry name" value="Arginase/deacetylase"/>
    <property type="match status" value="1"/>
</dbReference>
<evidence type="ECO:0000256" key="1">
    <source>
        <dbReference type="ARBA" id="ARBA00022723"/>
    </source>
</evidence>
<evidence type="ECO:0000256" key="3">
    <source>
        <dbReference type="PROSITE-ProRule" id="PRU00742"/>
    </source>
</evidence>
<proteinExistence type="inferred from homology"/>
<dbReference type="EMBL" id="SLXM01000001">
    <property type="protein sequence ID" value="TCP28497.1"/>
    <property type="molecule type" value="Genomic_DNA"/>
</dbReference>
<dbReference type="AlphaFoldDB" id="A0A4R2P1U5"/>
<dbReference type="Gene3D" id="3.40.800.10">
    <property type="entry name" value="Ureohydrolase domain"/>
    <property type="match status" value="1"/>
</dbReference>
<dbReference type="InterPro" id="IPR006035">
    <property type="entry name" value="Ureohydrolase"/>
</dbReference>
<keyword evidence="2" id="KW-0378">Hydrolase</keyword>
<name>A0A4R2P1U5_9FLAO</name>
<keyword evidence="5" id="KW-1185">Reference proteome</keyword>
<dbReference type="GO" id="GO:0033389">
    <property type="term" value="P:putrescine biosynthetic process from arginine, via agmatine"/>
    <property type="evidence" value="ECO:0007669"/>
    <property type="project" value="TreeGrafter"/>
</dbReference>
<dbReference type="GO" id="GO:0046872">
    <property type="term" value="F:metal ion binding"/>
    <property type="evidence" value="ECO:0007669"/>
    <property type="project" value="UniProtKB-KW"/>
</dbReference>
<dbReference type="PANTHER" id="PTHR11358:SF26">
    <property type="entry name" value="GUANIDINO ACID HYDROLASE, MITOCHONDRIAL"/>
    <property type="match status" value="1"/>
</dbReference>
<dbReference type="InterPro" id="IPR023696">
    <property type="entry name" value="Ureohydrolase_dom_sf"/>
</dbReference>
<dbReference type="Proteomes" id="UP000294564">
    <property type="component" value="Unassembled WGS sequence"/>
</dbReference>
<accession>A0A4R2P1U5</accession>
<dbReference type="Pfam" id="PF00491">
    <property type="entry name" value="Arginase"/>
    <property type="match status" value="1"/>
</dbReference>
<evidence type="ECO:0000313" key="5">
    <source>
        <dbReference type="Proteomes" id="UP000294564"/>
    </source>
</evidence>
<dbReference type="PANTHER" id="PTHR11358">
    <property type="entry name" value="ARGINASE/AGMATINASE"/>
    <property type="match status" value="1"/>
</dbReference>
<sequence length="386" mass="43951">MNSDFLSPIDDKVVTHIELQSPNSIGKKMRVHTVQSGFPDLEDVAVAIIGVKEGRKAINNNCCGENLTEIRKNLYQLFPGNWSLNVADLGNIEAGNKVEDTYYAVSDVTSTLLKKNIVVILIGGSQDITYANYRAYDTLEQTINLTAIDNRFDLGTIEEDLNANSYLSKIIMEEPNNLFNYSNIGYQTYFNAQEEINLLQNLYFDTFRLGEVKPLELVEPILRDADIVSVDIGAVRSSDAPGNKNAVPNGFYGEDLCAIARYAGISDKVTSFGIYEYNSRYDNNNQTSSLIAQTIWYFIEGVNFRAKDYPYSCNQNYQKFSVILEDDDPINFYKSDKSGRWWMEINLISDNKYKRHALIPCAYQDYVLALEQKIPERWYKAQQKLT</sequence>
<dbReference type="GO" id="GO:0008783">
    <property type="term" value="F:agmatinase activity"/>
    <property type="evidence" value="ECO:0007669"/>
    <property type="project" value="TreeGrafter"/>
</dbReference>
<reference evidence="4 5" key="1">
    <citation type="submission" date="2019-03" db="EMBL/GenBank/DDBJ databases">
        <title>Genomic Encyclopedia of Type Strains, Phase IV (KMG-IV): sequencing the most valuable type-strain genomes for metagenomic binning, comparative biology and taxonomic classification.</title>
        <authorList>
            <person name="Goeker M."/>
        </authorList>
    </citation>
    <scope>NUCLEOTIDE SEQUENCE [LARGE SCALE GENOMIC DNA]</scope>
    <source>
        <strain evidence="4 5">DSM 14836</strain>
    </source>
</reference>